<feature type="transmembrane region" description="Helical" evidence="1">
    <location>
        <begin position="37"/>
        <end position="55"/>
    </location>
</feature>
<keyword evidence="3" id="KW-1185">Reference proteome</keyword>
<name>A0A397V3N3_9GLOM</name>
<gene>
    <name evidence="2" type="ORF">C2G38_1696063</name>
</gene>
<reference evidence="2 3" key="1">
    <citation type="submission" date="2018-06" db="EMBL/GenBank/DDBJ databases">
        <title>Comparative genomics reveals the genomic features of Rhizophagus irregularis, R. cerebriforme, R. diaphanum and Gigaspora rosea, and their symbiotic lifestyle signature.</title>
        <authorList>
            <person name="Morin E."/>
            <person name="San Clemente H."/>
            <person name="Chen E.C.H."/>
            <person name="De La Providencia I."/>
            <person name="Hainaut M."/>
            <person name="Kuo A."/>
            <person name="Kohler A."/>
            <person name="Murat C."/>
            <person name="Tang N."/>
            <person name="Roy S."/>
            <person name="Loubradou J."/>
            <person name="Henrissat B."/>
            <person name="Grigoriev I.V."/>
            <person name="Corradi N."/>
            <person name="Roux C."/>
            <person name="Martin F.M."/>
        </authorList>
    </citation>
    <scope>NUCLEOTIDE SEQUENCE [LARGE SCALE GENOMIC DNA]</scope>
    <source>
        <strain evidence="2 3">DAOM 194757</strain>
    </source>
</reference>
<accession>A0A397V3N3</accession>
<dbReference type="Proteomes" id="UP000266673">
    <property type="component" value="Unassembled WGS sequence"/>
</dbReference>
<keyword evidence="1" id="KW-1133">Transmembrane helix</keyword>
<evidence type="ECO:0000256" key="1">
    <source>
        <dbReference type="SAM" id="Phobius"/>
    </source>
</evidence>
<dbReference type="AlphaFoldDB" id="A0A397V3N3"/>
<keyword evidence="1" id="KW-0812">Transmembrane</keyword>
<sequence>MVFFSFFSLLELTILVVSVSLVISVSVTLFMEFSGCHFGVCDFAVVKFFLVSISLR</sequence>
<dbReference type="EMBL" id="QKWP01000880">
    <property type="protein sequence ID" value="RIB13916.1"/>
    <property type="molecule type" value="Genomic_DNA"/>
</dbReference>
<protein>
    <submittedName>
        <fullName evidence="2">Uncharacterized protein</fullName>
    </submittedName>
</protein>
<evidence type="ECO:0000313" key="2">
    <source>
        <dbReference type="EMBL" id="RIB13916.1"/>
    </source>
</evidence>
<comment type="caution">
    <text evidence="2">The sequence shown here is derived from an EMBL/GenBank/DDBJ whole genome shotgun (WGS) entry which is preliminary data.</text>
</comment>
<proteinExistence type="predicted"/>
<feature type="transmembrane region" description="Helical" evidence="1">
    <location>
        <begin position="12"/>
        <end position="31"/>
    </location>
</feature>
<organism evidence="2 3">
    <name type="scientific">Gigaspora rosea</name>
    <dbReference type="NCBI Taxonomy" id="44941"/>
    <lineage>
        <taxon>Eukaryota</taxon>
        <taxon>Fungi</taxon>
        <taxon>Fungi incertae sedis</taxon>
        <taxon>Mucoromycota</taxon>
        <taxon>Glomeromycotina</taxon>
        <taxon>Glomeromycetes</taxon>
        <taxon>Diversisporales</taxon>
        <taxon>Gigasporaceae</taxon>
        <taxon>Gigaspora</taxon>
    </lineage>
</organism>
<keyword evidence="1" id="KW-0472">Membrane</keyword>
<evidence type="ECO:0000313" key="3">
    <source>
        <dbReference type="Proteomes" id="UP000266673"/>
    </source>
</evidence>